<dbReference type="InterPro" id="IPR035984">
    <property type="entry name" value="Acyl-CoA-binding_sf"/>
</dbReference>
<dbReference type="InterPro" id="IPR000582">
    <property type="entry name" value="Acyl-CoA-binding_protein"/>
</dbReference>
<dbReference type="GO" id="GO:0000062">
    <property type="term" value="F:fatty-acyl-CoA binding"/>
    <property type="evidence" value="ECO:0007669"/>
    <property type="project" value="InterPro"/>
</dbReference>
<evidence type="ECO:0000313" key="5">
    <source>
        <dbReference type="Proteomes" id="UP000601435"/>
    </source>
</evidence>
<dbReference type="GO" id="GO:0006631">
    <property type="term" value="P:fatty acid metabolic process"/>
    <property type="evidence" value="ECO:0007669"/>
    <property type="project" value="TreeGrafter"/>
</dbReference>
<reference evidence="4" key="1">
    <citation type="submission" date="2021-02" db="EMBL/GenBank/DDBJ databases">
        <authorList>
            <person name="Dougan E. K."/>
            <person name="Rhodes N."/>
            <person name="Thang M."/>
            <person name="Chan C."/>
        </authorList>
    </citation>
    <scope>NUCLEOTIDE SEQUENCE</scope>
</reference>
<feature type="domain" description="ACB" evidence="3">
    <location>
        <begin position="1"/>
        <end position="94"/>
    </location>
</feature>
<name>A0A813A0N5_9DINO</name>
<evidence type="ECO:0000256" key="2">
    <source>
        <dbReference type="ARBA" id="ARBA00023121"/>
    </source>
</evidence>
<dbReference type="EMBL" id="CAJNJA010053262">
    <property type="protein sequence ID" value="CAE7849829.1"/>
    <property type="molecule type" value="Genomic_DNA"/>
</dbReference>
<dbReference type="OrthoDB" id="346910at2759"/>
<evidence type="ECO:0000313" key="4">
    <source>
        <dbReference type="EMBL" id="CAE7849829.1"/>
    </source>
</evidence>
<dbReference type="Proteomes" id="UP000601435">
    <property type="component" value="Unassembled WGS sequence"/>
</dbReference>
<keyword evidence="5" id="KW-1185">Reference proteome</keyword>
<comment type="caution">
    <text evidence="4">The sequence shown here is derived from an EMBL/GenBank/DDBJ whole genome shotgun (WGS) entry which is preliminary data.</text>
</comment>
<dbReference type="PRINTS" id="PR00689">
    <property type="entry name" value="ACOABINDINGP"/>
</dbReference>
<dbReference type="SUPFAM" id="SSF47027">
    <property type="entry name" value="Acyl-CoA binding protein"/>
    <property type="match status" value="1"/>
</dbReference>
<comment type="similarity">
    <text evidence="1">Belongs to the ACBP family.</text>
</comment>
<sequence>KPTKGSATNDAACKISEHGSKEELVPAAAEDKLKLYGLFKQAKEGDNTASAPWSVQWETTAKWDAWEKNKGKSKEAAMTEYIAEVEVQKLGRTKAHAKARGRLRPKPLLSAKEGEVWHPSSLSGRLRDWSSFGDTSSKCRMVERAHTADLV</sequence>
<dbReference type="AlphaFoldDB" id="A0A813A0N5"/>
<dbReference type="PROSITE" id="PS51228">
    <property type="entry name" value="ACB_2"/>
    <property type="match status" value="1"/>
</dbReference>
<feature type="non-terminal residue" evidence="4">
    <location>
        <position position="1"/>
    </location>
</feature>
<accession>A0A813A0N5</accession>
<dbReference type="PANTHER" id="PTHR23310:SF62">
    <property type="entry name" value="ACYL-COA BINDING PROTEIN 1, ISOFORM A"/>
    <property type="match status" value="1"/>
</dbReference>
<gene>
    <name evidence="4" type="primary">ACBP3</name>
    <name evidence="4" type="ORF">SNEC2469_LOCUS26301</name>
</gene>
<proteinExistence type="inferred from homology"/>
<organism evidence="4 5">
    <name type="scientific">Symbiodinium necroappetens</name>
    <dbReference type="NCBI Taxonomy" id="1628268"/>
    <lineage>
        <taxon>Eukaryota</taxon>
        <taxon>Sar</taxon>
        <taxon>Alveolata</taxon>
        <taxon>Dinophyceae</taxon>
        <taxon>Suessiales</taxon>
        <taxon>Symbiodiniaceae</taxon>
        <taxon>Symbiodinium</taxon>
    </lineage>
</organism>
<dbReference type="Gene3D" id="1.20.80.10">
    <property type="match status" value="1"/>
</dbReference>
<evidence type="ECO:0000256" key="1">
    <source>
        <dbReference type="ARBA" id="ARBA00005567"/>
    </source>
</evidence>
<evidence type="ECO:0000259" key="3">
    <source>
        <dbReference type="PROSITE" id="PS51228"/>
    </source>
</evidence>
<dbReference type="InterPro" id="IPR014352">
    <property type="entry name" value="FERM/acyl-CoA-bd_prot_sf"/>
</dbReference>
<dbReference type="Pfam" id="PF00887">
    <property type="entry name" value="ACBP"/>
    <property type="match status" value="1"/>
</dbReference>
<keyword evidence="2" id="KW-0446">Lipid-binding</keyword>
<protein>
    <submittedName>
        <fullName evidence="4">ACBP3 protein</fullName>
    </submittedName>
</protein>
<dbReference type="PANTHER" id="PTHR23310">
    <property type="entry name" value="ACYL-COA-BINDING PROTEIN, ACBP"/>
    <property type="match status" value="1"/>
</dbReference>